<evidence type="ECO:0000313" key="3">
    <source>
        <dbReference type="Proteomes" id="UP000526408"/>
    </source>
</evidence>
<feature type="signal peptide" evidence="1">
    <location>
        <begin position="1"/>
        <end position="19"/>
    </location>
</feature>
<dbReference type="EMBL" id="JAAZQQ010000005">
    <property type="protein sequence ID" value="NKX45853.1"/>
    <property type="molecule type" value="Genomic_DNA"/>
</dbReference>
<dbReference type="Gene3D" id="2.40.160.10">
    <property type="entry name" value="Porin"/>
    <property type="match status" value="1"/>
</dbReference>
<protein>
    <submittedName>
        <fullName evidence="2">Uncharacterized protein</fullName>
    </submittedName>
</protein>
<sequence length="91" mass="9242">MTAPRLALCLLFASAGPLAAEGIELSGRAEMGLTGGAGRAQGAAVQAVADLDLLLRLSRTTDGGLTIAVEIDLDDLVPAPDTQVPRRPPPP</sequence>
<organism evidence="2 3">
    <name type="scientific">Roseicyclus persicicus</name>
    <dbReference type="NCBI Taxonomy" id="2650661"/>
    <lineage>
        <taxon>Bacteria</taxon>
        <taxon>Pseudomonadati</taxon>
        <taxon>Pseudomonadota</taxon>
        <taxon>Alphaproteobacteria</taxon>
        <taxon>Rhodobacterales</taxon>
        <taxon>Roseobacteraceae</taxon>
        <taxon>Roseicyclus</taxon>
    </lineage>
</organism>
<proteinExistence type="predicted"/>
<dbReference type="InterPro" id="IPR023614">
    <property type="entry name" value="Porin_dom_sf"/>
</dbReference>
<accession>A0A7X6K0G6</accession>
<dbReference type="RefSeq" id="WP_168624230.1">
    <property type="nucleotide sequence ID" value="NZ_JAAZQQ010000005.1"/>
</dbReference>
<evidence type="ECO:0000313" key="2">
    <source>
        <dbReference type="EMBL" id="NKX45853.1"/>
    </source>
</evidence>
<reference evidence="2 3" key="1">
    <citation type="submission" date="2020-04" db="EMBL/GenBank/DDBJ databases">
        <authorList>
            <person name="Yoon J."/>
        </authorList>
    </citation>
    <scope>NUCLEOTIDE SEQUENCE [LARGE SCALE GENOMIC DNA]</scope>
    <source>
        <strain evidence="2 3">KMU-115</strain>
    </source>
</reference>
<gene>
    <name evidence="2" type="ORF">HCU73_14755</name>
</gene>
<dbReference type="Proteomes" id="UP000526408">
    <property type="component" value="Unassembled WGS sequence"/>
</dbReference>
<keyword evidence="1" id="KW-0732">Signal</keyword>
<name>A0A7X6K0G6_9RHOB</name>
<feature type="chain" id="PRO_5031111993" evidence="1">
    <location>
        <begin position="20"/>
        <end position="91"/>
    </location>
</feature>
<evidence type="ECO:0000256" key="1">
    <source>
        <dbReference type="SAM" id="SignalP"/>
    </source>
</evidence>
<dbReference type="AlphaFoldDB" id="A0A7X6K0G6"/>
<comment type="caution">
    <text evidence="2">The sequence shown here is derived from an EMBL/GenBank/DDBJ whole genome shotgun (WGS) entry which is preliminary data.</text>
</comment>
<keyword evidence="3" id="KW-1185">Reference proteome</keyword>